<dbReference type="InterPro" id="IPR009097">
    <property type="entry name" value="Cyclic_Pdiesterase"/>
</dbReference>
<evidence type="ECO:0000313" key="1">
    <source>
        <dbReference type="EMBL" id="KAA9332168.1"/>
    </source>
</evidence>
<dbReference type="Proteomes" id="UP000326380">
    <property type="component" value="Unassembled WGS sequence"/>
</dbReference>
<organism evidence="1 2">
    <name type="scientific">Hymenobacter busanensis</name>
    <dbReference type="NCBI Taxonomy" id="2607656"/>
    <lineage>
        <taxon>Bacteria</taxon>
        <taxon>Pseudomonadati</taxon>
        <taxon>Bacteroidota</taxon>
        <taxon>Cytophagia</taxon>
        <taxon>Cytophagales</taxon>
        <taxon>Hymenobacteraceae</taxon>
        <taxon>Hymenobacter</taxon>
    </lineage>
</organism>
<gene>
    <name evidence="1" type="ORF">F0P96_11825</name>
</gene>
<dbReference type="SUPFAM" id="SSF55144">
    <property type="entry name" value="LigT-like"/>
    <property type="match status" value="1"/>
</dbReference>
<dbReference type="EMBL" id="VTWU01000004">
    <property type="protein sequence ID" value="KAA9332168.1"/>
    <property type="molecule type" value="Genomic_DNA"/>
</dbReference>
<comment type="caution">
    <text evidence="1">The sequence shown here is derived from an EMBL/GenBank/DDBJ whole genome shotgun (WGS) entry which is preliminary data.</text>
</comment>
<evidence type="ECO:0000313" key="2">
    <source>
        <dbReference type="Proteomes" id="UP000326380"/>
    </source>
</evidence>
<dbReference type="RefSeq" id="WP_151079110.1">
    <property type="nucleotide sequence ID" value="NZ_CP047647.1"/>
</dbReference>
<dbReference type="AlphaFoldDB" id="A0A7L4ZX48"/>
<name>A0A7L4ZX48_9BACT</name>
<protein>
    <submittedName>
        <fullName evidence="1">Mutarotase</fullName>
    </submittedName>
</protein>
<keyword evidence="2" id="KW-1185">Reference proteome</keyword>
<accession>A0A7L4ZX48</accession>
<proteinExistence type="predicted"/>
<sequence>MNLSAHYDQMWQRSRPLFAANTLALDPLLDAPDDSRRGLTVVARLAPAVVARLQAFADELRQLEPQQYYYPAAATHLTVLSLVSCYPGFQLGHVEPAEYMALVACAVQAEAPFAVDFVGITASPATVLVQGFPHDDTLRHLRQQLRTAFQASALQQSIDSRYTLQTAHSTVVRFRAPLRQPARFLEVLDRYRPHAFGTTVVDRVELVFNDWYHRPEAVQVLHTFALTGNTVASQ</sequence>
<dbReference type="Pfam" id="PF13563">
    <property type="entry name" value="2_5_RNA_ligase2"/>
    <property type="match status" value="1"/>
</dbReference>
<reference evidence="1 2" key="1">
    <citation type="submission" date="2019-09" db="EMBL/GenBank/DDBJ databases">
        <title>Genome sequence of Hymenobacter sp. M3.</title>
        <authorList>
            <person name="Srinivasan S."/>
        </authorList>
    </citation>
    <scope>NUCLEOTIDE SEQUENCE [LARGE SCALE GENOMIC DNA]</scope>
    <source>
        <strain evidence="1 2">M3</strain>
    </source>
</reference>
<dbReference type="Gene3D" id="3.90.1140.10">
    <property type="entry name" value="Cyclic phosphodiesterase"/>
    <property type="match status" value="1"/>
</dbReference>